<protein>
    <submittedName>
        <fullName evidence="2">Uncharacterized protein</fullName>
    </submittedName>
</protein>
<reference evidence="2" key="1">
    <citation type="journal article" date="2020" name="bioRxiv">
        <title>Comparative genomics of Chlamydomonas.</title>
        <authorList>
            <person name="Craig R.J."/>
            <person name="Hasan A.R."/>
            <person name="Ness R.W."/>
            <person name="Keightley P.D."/>
        </authorList>
    </citation>
    <scope>NUCLEOTIDE SEQUENCE</scope>
    <source>
        <strain evidence="2">CCAP 11/70</strain>
    </source>
</reference>
<accession>A0A835XL83</accession>
<evidence type="ECO:0000313" key="2">
    <source>
        <dbReference type="EMBL" id="KAG2485475.1"/>
    </source>
</evidence>
<dbReference type="Proteomes" id="UP000612055">
    <property type="component" value="Unassembled WGS sequence"/>
</dbReference>
<comment type="caution">
    <text evidence="2">The sequence shown here is derived from an EMBL/GenBank/DDBJ whole genome shotgun (WGS) entry which is preliminary data.</text>
</comment>
<feature type="compositionally biased region" description="Low complexity" evidence="1">
    <location>
        <begin position="243"/>
        <end position="305"/>
    </location>
</feature>
<proteinExistence type="predicted"/>
<gene>
    <name evidence="2" type="ORF">HYH03_015750</name>
</gene>
<keyword evidence="3" id="KW-1185">Reference proteome</keyword>
<feature type="compositionally biased region" description="Low complexity" evidence="1">
    <location>
        <begin position="163"/>
        <end position="218"/>
    </location>
</feature>
<dbReference type="AlphaFoldDB" id="A0A835XL83"/>
<feature type="compositionally biased region" description="Basic residues" evidence="1">
    <location>
        <begin position="219"/>
        <end position="231"/>
    </location>
</feature>
<sequence>MVYPNPLATDPVVDNEQLCSSASVMADNLNMGALPYSDPPVQTYAPGFTLNDTSSGKCTGESPYNEGTGVYPNVTICATLGNDGVHTPQAWIPAGTTTIGDVHGGGRIDPDCCFFHISYEEDVSQLRMELPFQELSMGDLDDGIPIFCPFTRPGAAASPQPRAAVSSPAQSGASPSPKPHAAQSAATQPGAAAASQPGAAEPASTEPGAAAAAPAHNRLLLRRPAPSHRFPRSGASPSPKPHAAQSAATQPGAAAASQPGAAEPASTEPGAAAAAQPTTAFSSAAQPRATASPESHASFSFSSAA</sequence>
<evidence type="ECO:0000313" key="3">
    <source>
        <dbReference type="Proteomes" id="UP000612055"/>
    </source>
</evidence>
<evidence type="ECO:0000256" key="1">
    <source>
        <dbReference type="SAM" id="MobiDB-lite"/>
    </source>
</evidence>
<feature type="region of interest" description="Disordered" evidence="1">
    <location>
        <begin position="151"/>
        <end position="305"/>
    </location>
</feature>
<dbReference type="EMBL" id="JAEHOE010000128">
    <property type="protein sequence ID" value="KAG2485475.1"/>
    <property type="molecule type" value="Genomic_DNA"/>
</dbReference>
<name>A0A835XL83_9CHLO</name>
<organism evidence="2 3">
    <name type="scientific">Edaphochlamys debaryana</name>
    <dbReference type="NCBI Taxonomy" id="47281"/>
    <lineage>
        <taxon>Eukaryota</taxon>
        <taxon>Viridiplantae</taxon>
        <taxon>Chlorophyta</taxon>
        <taxon>core chlorophytes</taxon>
        <taxon>Chlorophyceae</taxon>
        <taxon>CS clade</taxon>
        <taxon>Chlamydomonadales</taxon>
        <taxon>Chlamydomonadales incertae sedis</taxon>
        <taxon>Edaphochlamys</taxon>
    </lineage>
</organism>